<dbReference type="Pfam" id="PF25106">
    <property type="entry name" value="VWA_4"/>
    <property type="match status" value="1"/>
</dbReference>
<reference evidence="9" key="1">
    <citation type="submission" date="2014-07" db="EMBL/GenBank/DDBJ databases">
        <authorList>
            <person name="Martin A.A"/>
            <person name="De Silva N."/>
        </authorList>
    </citation>
    <scope>NUCLEOTIDE SEQUENCE</scope>
</reference>
<keyword evidence="4" id="KW-0245">EGF-like domain</keyword>
<feature type="disulfide bond" evidence="4">
    <location>
        <begin position="844"/>
        <end position="853"/>
    </location>
</feature>
<feature type="signal peptide" evidence="5">
    <location>
        <begin position="1"/>
        <end position="26"/>
    </location>
</feature>
<dbReference type="InterPro" id="IPR000742">
    <property type="entry name" value="EGF"/>
</dbReference>
<dbReference type="SMART" id="SM00034">
    <property type="entry name" value="CLECT"/>
    <property type="match status" value="1"/>
</dbReference>
<comment type="subcellular location">
    <subcellularLocation>
        <location evidence="1">Secreted</location>
    </subcellularLocation>
</comment>
<dbReference type="InterPro" id="IPR016186">
    <property type="entry name" value="C-type_lectin-like/link_sf"/>
</dbReference>
<dbReference type="Gene3D" id="2.10.25.10">
    <property type="entry name" value="Laminin"/>
    <property type="match status" value="3"/>
</dbReference>
<dbReference type="STRING" id="75913.A0A0K0FFS7"/>
<feature type="chain" id="PRO_5005329829" evidence="5">
    <location>
        <begin position="27"/>
        <end position="2170"/>
    </location>
</feature>
<dbReference type="Gene3D" id="3.10.100.10">
    <property type="entry name" value="Mannose-Binding Protein A, subunit A"/>
    <property type="match status" value="1"/>
</dbReference>
<dbReference type="Pfam" id="PF24415">
    <property type="entry name" value="Ig_Irg-7"/>
    <property type="match status" value="2"/>
</dbReference>
<dbReference type="InterPro" id="IPR002035">
    <property type="entry name" value="VWF_A"/>
</dbReference>
<reference evidence="10" key="2">
    <citation type="submission" date="2015-08" db="UniProtKB">
        <authorList>
            <consortium name="WormBaseParasite"/>
        </authorList>
    </citation>
    <scope>IDENTIFICATION</scope>
</reference>
<feature type="domain" description="C-type lectin" evidence="7">
    <location>
        <begin position="1180"/>
        <end position="1299"/>
    </location>
</feature>
<dbReference type="PANTHER" id="PTHR47324:SF1">
    <property type="entry name" value="EGF-LIKE DOMAIN-CONTAINING PROTEIN-RELATED"/>
    <property type="match status" value="1"/>
</dbReference>
<dbReference type="PROSITE" id="PS50026">
    <property type="entry name" value="EGF_3"/>
    <property type="match status" value="3"/>
</dbReference>
<evidence type="ECO:0000256" key="3">
    <source>
        <dbReference type="ARBA" id="ARBA00022729"/>
    </source>
</evidence>
<feature type="disulfide bond" evidence="4">
    <location>
        <begin position="1501"/>
        <end position="1510"/>
    </location>
</feature>
<evidence type="ECO:0000256" key="5">
    <source>
        <dbReference type="SAM" id="SignalP"/>
    </source>
</evidence>
<dbReference type="SMART" id="SM00181">
    <property type="entry name" value="EGF"/>
    <property type="match status" value="3"/>
</dbReference>
<keyword evidence="9" id="KW-1185">Reference proteome</keyword>
<dbReference type="SUPFAM" id="SSF56436">
    <property type="entry name" value="C-type lectin-like"/>
    <property type="match status" value="1"/>
</dbReference>
<dbReference type="PROSITE" id="PS01186">
    <property type="entry name" value="EGF_2"/>
    <property type="match status" value="2"/>
</dbReference>
<dbReference type="PROSITE" id="PS50234">
    <property type="entry name" value="VWFA"/>
    <property type="match status" value="1"/>
</dbReference>
<keyword evidence="3 5" id="KW-0732">Signal</keyword>
<dbReference type="InterPro" id="IPR006582">
    <property type="entry name" value="MD_domain"/>
</dbReference>
<evidence type="ECO:0000256" key="1">
    <source>
        <dbReference type="ARBA" id="ARBA00004613"/>
    </source>
</evidence>
<dbReference type="WBParaSite" id="SVE_0772300.2">
    <property type="protein sequence ID" value="SVE_0772300.2"/>
    <property type="gene ID" value="SVE_0772300"/>
</dbReference>
<dbReference type="InterPro" id="IPR036465">
    <property type="entry name" value="vWFA_dom_sf"/>
</dbReference>
<accession>A0A0K0FFS7</accession>
<keyword evidence="4" id="KW-1015">Disulfide bond</keyword>
<dbReference type="CDD" id="cd00037">
    <property type="entry name" value="CLECT"/>
    <property type="match status" value="1"/>
</dbReference>
<keyword evidence="2" id="KW-0964">Secreted</keyword>
<dbReference type="InterPro" id="IPR057085">
    <property type="entry name" value="Ig_Irg-7"/>
</dbReference>
<feature type="domain" description="EGF-like" evidence="6">
    <location>
        <begin position="360"/>
        <end position="393"/>
    </location>
</feature>
<comment type="caution">
    <text evidence="4">Lacks conserved residue(s) required for the propagation of feature annotation.</text>
</comment>
<feature type="disulfide bond" evidence="4">
    <location>
        <begin position="383"/>
        <end position="392"/>
    </location>
</feature>
<name>A0A0K0FFS7_STRVS</name>
<dbReference type="Proteomes" id="UP000035680">
    <property type="component" value="Unassembled WGS sequence"/>
</dbReference>
<evidence type="ECO:0000256" key="2">
    <source>
        <dbReference type="ARBA" id="ARBA00022525"/>
    </source>
</evidence>
<evidence type="ECO:0000259" key="6">
    <source>
        <dbReference type="PROSITE" id="PS50026"/>
    </source>
</evidence>
<dbReference type="InterPro" id="IPR057086">
    <property type="entry name" value="GBD_Irg-7_N"/>
</dbReference>
<feature type="domain" description="EGF-like" evidence="6">
    <location>
        <begin position="814"/>
        <end position="854"/>
    </location>
</feature>
<evidence type="ECO:0000259" key="7">
    <source>
        <dbReference type="PROSITE" id="PS50041"/>
    </source>
</evidence>
<feature type="domain" description="EGF-like" evidence="6">
    <location>
        <begin position="1477"/>
        <end position="1511"/>
    </location>
</feature>
<organism evidence="9 10">
    <name type="scientific">Strongyloides venezuelensis</name>
    <name type="common">Threadworm</name>
    <dbReference type="NCBI Taxonomy" id="75913"/>
    <lineage>
        <taxon>Eukaryota</taxon>
        <taxon>Metazoa</taxon>
        <taxon>Ecdysozoa</taxon>
        <taxon>Nematoda</taxon>
        <taxon>Chromadorea</taxon>
        <taxon>Rhabditida</taxon>
        <taxon>Tylenchina</taxon>
        <taxon>Panagrolaimomorpha</taxon>
        <taxon>Strongyloidoidea</taxon>
        <taxon>Strongyloididae</taxon>
        <taxon>Strongyloides</taxon>
    </lineage>
</organism>
<dbReference type="PROSITE" id="PS00022">
    <property type="entry name" value="EGF_1"/>
    <property type="match status" value="3"/>
</dbReference>
<dbReference type="SUPFAM" id="SSF53300">
    <property type="entry name" value="vWA-like"/>
    <property type="match status" value="1"/>
</dbReference>
<dbReference type="PROSITE" id="PS50041">
    <property type="entry name" value="C_TYPE_LECTIN_2"/>
    <property type="match status" value="1"/>
</dbReference>
<evidence type="ECO:0000259" key="8">
    <source>
        <dbReference type="PROSITE" id="PS50234"/>
    </source>
</evidence>
<evidence type="ECO:0000313" key="10">
    <source>
        <dbReference type="WBParaSite" id="SVE_0772300.2"/>
    </source>
</evidence>
<feature type="domain" description="VWFA" evidence="8">
    <location>
        <begin position="1974"/>
        <end position="2158"/>
    </location>
</feature>
<dbReference type="SMART" id="SM00604">
    <property type="entry name" value="MD"/>
    <property type="match status" value="2"/>
</dbReference>
<dbReference type="InterPro" id="IPR001304">
    <property type="entry name" value="C-type_lectin-like"/>
</dbReference>
<dbReference type="Pfam" id="PF23623">
    <property type="entry name" value="GBD_IRG7_N"/>
    <property type="match status" value="1"/>
</dbReference>
<evidence type="ECO:0000313" key="9">
    <source>
        <dbReference type="Proteomes" id="UP000035680"/>
    </source>
</evidence>
<dbReference type="InterPro" id="IPR016187">
    <property type="entry name" value="CTDL_fold"/>
</dbReference>
<dbReference type="InterPro" id="IPR053295">
    <property type="entry name" value="Innate_immunity_reg"/>
</dbReference>
<evidence type="ECO:0000256" key="4">
    <source>
        <dbReference type="PROSITE-ProRule" id="PRU00076"/>
    </source>
</evidence>
<sequence>MVLTRKYTSFFTSIILVLLTINLNDAKPDFEDLRLIKEVTKTWDFNKNVTIKSSLLRDNPKKYDTIRYANDGSSCQQPGYTGQYCEFPICQSSNYEHFDNDIVSVLVDFIHQPYCNKSAPLFVDISMFSFTIEIHGPSNNQPNISVYDRNGTLINPFSADTTDPTKNIYTYSTQNPGVYQMVPTTNTPELGCFIYVASIAQSHIDVGFVPSSQYDSIPSDRNDFPIRNPYLNQLNTIVAHTTNVRQPGAITALSIFENYNIMSRPQKFSIRYGCEYDYYYNSLFCQNEDYYFMKVEGYDFFGNSFSRIKSFSCRVNPNPPTSPAPTTTQSPINPTQCQNNGTLVKNNDGTSYCFCKNLFTSYDCSKRICLNNAQPLDDGSCLCTEGFTGDHCQDVKCSAEPGVLPPQHEHKPIFVIRLRGKMTVYIKQLVDQIKALSFDLSSVQDHWFQNFGVITFNNNGATYDYQSFTSVEDFIQYLTNISNNNDTSGDCNDQVFSSIVSAINVFQPGSRSPIYVLTDALPNDSQYFDDLSLLNSYYQSPIYTFLFEDPSCSAWDIYSNEWKLMQKTSERFSGNVFQVYGREQDKFGNIFYNHMSNTYFKSELMYENDLDVCSSLDRYNSLAVDTGFDTLCVVATGIDIDLQLTAPEGNPIALNPVVQTTSITIWRFNGLQSGQWQFHIIPHLVTTSCSIRVYSVINVPGHTFTPYYRLNWAFSDQLNSDASYWQPLAKQGSTFVAHLENYKLNDPTKVNAELVVYSKTDSNRSMISASNGLWRDGCTFQMYFSPLRCYNLGETLYFTLFVSDPNGFNIQRAGSMFCSNFYPSQLPPGSCQNNGFLLNGTCICPPQYTGTFCETPICQNGGTAVSDKCSCPPLVSGMFCEFIMCPDQPVTPEPLRKKQSITFLLDVTYTNRFFLQQLATYSDVMIRDIISHDGAIVDYIYIVTFDDSDIPMVLGLTDTDNLGYVRQLFVEAYQIALGANKDCVTAKVWQALNLARMLNDPHSKLFLFQSSIPDEETEIALEFYTNVYDRFIENRLTLSAYIGAIGQNEYYCTGGKYSFALIETLVKSTYQGEYIEISYSEFMNVPKVVPSFVNSGIAYKKTFTDCMGNCSIYFSVDSHTQNIQAVIKGNTGGYDVSFIMPNQSVDPSSYGLIQDSITGYWVMETRKECEDGWHALGPQYCIRLTSQTASWYSAYSDCLQNNAFLVDDLYASKDNYLTAYLGDYNISSIWLGLTDDPQYSDGNTWTWNLGPLGNIPLSSSHFTNWNSNANLTDPTKLCAYKTRTWDTDNCLNMRSYICQKHSYRDNFSPSISESEKLPPGKWNIKLTSTGKTSIEVRVQSRIRVLSGFLNNIHGDTINFNANMLSSTQRMATHVSGYGDNIFNTYMVNSRMFLLNNTMFEAVNYQPRLSCTYQYLSQVFSCPKNGLTSTDFYALTTGVDELGYTIQRYTAHRCVKEIMKCNHGVAYNDLCICEDSWSGTLCDTPICQNNGTYNSLTKTCTCPIGYSGATCDKATCFDRSPIQISRDKKIFALVIENTQENLIAINSLKKNISDTLRSLDPKWFDQYIYVTFDSTNQAVLKNFFDLSQFLASIQTIVPQDDTTLCNLPVFNAVIKAFGQLNHQQSVVYTITRSLPSDLYNQYEFEESLVQKGPQFYYHTISGDSGCTTDMSDKMVSFLQQYAIGSGGNFLTTTGQDVGRAFSVIIPSLYYGGPLGNPTFMNNSCSGGITTYVYVSRNMTDMYFYIYGQYPTITVVSSMNETLQPKTLFSGQAGISPRLYIYQIPVLTDYGIYTVKMTSSGSCYAQIRNTGGPEIYYGFVPSSIDKLDIGNHLDNATVAPMNDYNQFVGSVVGDIAALEYVQMCNLNSNECQYLRFYRRNNCSYQYYSDPFKCESGLLYLKVYARDNTGFTIVRDGITQCTQYITTPTYQPTITTMGPGIVTTTTTTGGGIITTTTTPGGIITTTTSSSVFAAKADIYLITDVSASVPANTYANTLTSFLIQLFSNFNISPNYVNVAFSPSPGDDNVWFSIPVFNFFHGSATLKNSINSSYYPIDGPQSLGQKQLSEIIELALNPNFINTGYNPSYKPHWLIYLTTTSSPDANAIASAQKVRDNGVFKVVTIAYQPTSNIEALLNMSDCFYPAYQPQDLSGLATALATKIDYDNSIGQDGPC</sequence>
<dbReference type="InterPro" id="IPR056861">
    <property type="entry name" value="HMCN1-like_VWA"/>
</dbReference>
<proteinExistence type="predicted"/>
<dbReference type="Gene3D" id="3.40.50.410">
    <property type="entry name" value="von Willebrand factor, type A domain"/>
    <property type="match status" value="1"/>
</dbReference>
<dbReference type="PANTHER" id="PTHR47324">
    <property type="entry name" value="PROTEIN IRG-7-RELATED"/>
    <property type="match status" value="1"/>
</dbReference>
<protein>
    <submittedName>
        <fullName evidence="10">EGF-like domain-containing protein</fullName>
    </submittedName>
</protein>
<dbReference type="Pfam" id="PF00059">
    <property type="entry name" value="Lectin_C"/>
    <property type="match status" value="1"/>
</dbReference>